<sequence>MADLSEAQISEFKEAFSLFDDDSDGLVDAQTCLTILRACGQCPPQSLLPTLKPSMDFSDFLSLMARTGTKNTDEQAELRAAFDVFDSQRTGFISIAEFKRVMKSVGERLTDDELSSVVQEMEVSDGKVGFDSFVHVMTSRS</sequence>
<keyword evidence="1" id="KW-0677">Repeat</keyword>
<dbReference type="InterPro" id="IPR011992">
    <property type="entry name" value="EF-hand-dom_pair"/>
</dbReference>
<dbReference type="GO" id="GO:0005509">
    <property type="term" value="F:calcium ion binding"/>
    <property type="evidence" value="ECO:0007669"/>
    <property type="project" value="InterPro"/>
</dbReference>
<comment type="caution">
    <text evidence="3">The sequence shown here is derived from an EMBL/GenBank/DDBJ whole genome shotgun (WGS) entry which is preliminary data.</text>
</comment>
<evidence type="ECO:0000313" key="4">
    <source>
        <dbReference type="Proteomes" id="UP001212152"/>
    </source>
</evidence>
<dbReference type="GO" id="GO:0016460">
    <property type="term" value="C:myosin II complex"/>
    <property type="evidence" value="ECO:0007669"/>
    <property type="project" value="TreeGrafter"/>
</dbReference>
<reference evidence="3" key="1">
    <citation type="submission" date="2020-05" db="EMBL/GenBank/DDBJ databases">
        <title>Phylogenomic resolution of chytrid fungi.</title>
        <authorList>
            <person name="Stajich J.E."/>
            <person name="Amses K."/>
            <person name="Simmons R."/>
            <person name="Seto K."/>
            <person name="Myers J."/>
            <person name="Bonds A."/>
            <person name="Quandt C.A."/>
            <person name="Barry K."/>
            <person name="Liu P."/>
            <person name="Grigoriev I."/>
            <person name="Longcore J.E."/>
            <person name="James T.Y."/>
        </authorList>
    </citation>
    <scope>NUCLEOTIDE SEQUENCE</scope>
    <source>
        <strain evidence="3">JEL0379</strain>
    </source>
</reference>
<organism evidence="3 4">
    <name type="scientific">Geranomyces variabilis</name>
    <dbReference type="NCBI Taxonomy" id="109894"/>
    <lineage>
        <taxon>Eukaryota</taxon>
        <taxon>Fungi</taxon>
        <taxon>Fungi incertae sedis</taxon>
        <taxon>Chytridiomycota</taxon>
        <taxon>Chytridiomycota incertae sedis</taxon>
        <taxon>Chytridiomycetes</taxon>
        <taxon>Spizellomycetales</taxon>
        <taxon>Powellomycetaceae</taxon>
        <taxon>Geranomyces</taxon>
    </lineage>
</organism>
<dbReference type="EMBL" id="JADGJQ010000018">
    <property type="protein sequence ID" value="KAJ3180092.1"/>
    <property type="molecule type" value="Genomic_DNA"/>
</dbReference>
<dbReference type="SUPFAM" id="SSF47473">
    <property type="entry name" value="EF-hand"/>
    <property type="match status" value="1"/>
</dbReference>
<feature type="domain" description="EF-hand" evidence="2">
    <location>
        <begin position="7"/>
        <end position="42"/>
    </location>
</feature>
<proteinExistence type="predicted"/>
<dbReference type="InterPro" id="IPR002048">
    <property type="entry name" value="EF_hand_dom"/>
</dbReference>
<dbReference type="PANTHER" id="PTHR23048">
    <property type="entry name" value="MYOSIN LIGHT CHAIN 1, 3"/>
    <property type="match status" value="1"/>
</dbReference>
<evidence type="ECO:0000259" key="2">
    <source>
        <dbReference type="PROSITE" id="PS50222"/>
    </source>
</evidence>
<evidence type="ECO:0000313" key="3">
    <source>
        <dbReference type="EMBL" id="KAJ3180092.1"/>
    </source>
</evidence>
<dbReference type="SMART" id="SM00054">
    <property type="entry name" value="EFh"/>
    <property type="match status" value="2"/>
</dbReference>
<gene>
    <name evidence="3" type="ORF">HDU87_002317</name>
</gene>
<dbReference type="Proteomes" id="UP001212152">
    <property type="component" value="Unassembled WGS sequence"/>
</dbReference>
<dbReference type="InterPro" id="IPR050230">
    <property type="entry name" value="CALM/Myosin/TropC-like"/>
</dbReference>
<dbReference type="Pfam" id="PF13499">
    <property type="entry name" value="EF-hand_7"/>
    <property type="match status" value="1"/>
</dbReference>
<evidence type="ECO:0000256" key="1">
    <source>
        <dbReference type="ARBA" id="ARBA00022737"/>
    </source>
</evidence>
<keyword evidence="4" id="KW-1185">Reference proteome</keyword>
<dbReference type="Gene3D" id="1.10.238.10">
    <property type="entry name" value="EF-hand"/>
    <property type="match status" value="2"/>
</dbReference>
<accession>A0AAD5XTE3</accession>
<dbReference type="PANTHER" id="PTHR23048:SF0">
    <property type="entry name" value="CALMODULIN LIKE 3"/>
    <property type="match status" value="1"/>
</dbReference>
<dbReference type="FunFam" id="1.10.238.10:FF:000001">
    <property type="entry name" value="Calmodulin 1"/>
    <property type="match status" value="1"/>
</dbReference>
<name>A0AAD5XTE3_9FUNG</name>
<dbReference type="PROSITE" id="PS50222">
    <property type="entry name" value="EF_HAND_2"/>
    <property type="match status" value="2"/>
</dbReference>
<dbReference type="AlphaFoldDB" id="A0AAD5XTE3"/>
<dbReference type="CDD" id="cd00051">
    <property type="entry name" value="EFh"/>
    <property type="match status" value="1"/>
</dbReference>
<protein>
    <recommendedName>
        <fullName evidence="2">EF-hand domain-containing protein</fullName>
    </recommendedName>
</protein>
<feature type="domain" description="EF-hand" evidence="2">
    <location>
        <begin position="73"/>
        <end position="108"/>
    </location>
</feature>